<keyword evidence="2" id="KW-0732">Signal</keyword>
<feature type="chain" id="PRO_5001707166" description="DUF1795 domain-containing protein" evidence="2">
    <location>
        <begin position="45"/>
        <end position="281"/>
    </location>
</feature>
<dbReference type="AlphaFoldDB" id="A0A075JJU3"/>
<keyword evidence="4" id="KW-1185">Reference proteome</keyword>
<dbReference type="OrthoDB" id="9987369at2"/>
<dbReference type="RefSeq" id="WP_038567266.1">
    <property type="nucleotide sequence ID" value="NZ_CP008889.1"/>
</dbReference>
<protein>
    <recommendedName>
        <fullName evidence="5">DUF1795 domain-containing protein</fullName>
    </recommendedName>
</protein>
<feature type="region of interest" description="Disordered" evidence="1">
    <location>
        <begin position="44"/>
        <end position="77"/>
    </location>
</feature>
<dbReference type="eggNOG" id="ENOG5033GEW">
    <property type="taxonomic scope" value="Bacteria"/>
</dbReference>
<accession>A0A075JJU3</accession>
<evidence type="ECO:0000313" key="4">
    <source>
        <dbReference type="Proteomes" id="UP000027986"/>
    </source>
</evidence>
<evidence type="ECO:0000256" key="2">
    <source>
        <dbReference type="SAM" id="SignalP"/>
    </source>
</evidence>
<dbReference type="HOGENOM" id="CLU_989452_0_0_11"/>
<feature type="compositionally biased region" description="Low complexity" evidence="1">
    <location>
        <begin position="50"/>
        <end position="77"/>
    </location>
</feature>
<dbReference type="EMBL" id="CP008889">
    <property type="protein sequence ID" value="AIF40323.1"/>
    <property type="molecule type" value="Genomic_DNA"/>
</dbReference>
<evidence type="ECO:0000313" key="3">
    <source>
        <dbReference type="EMBL" id="AIF40323.1"/>
    </source>
</evidence>
<reference evidence="3 4" key="1">
    <citation type="submission" date="2014-07" db="EMBL/GenBank/DDBJ databases">
        <title>Genome Sequencing of Dermacoccus nishinomiyaensis.</title>
        <authorList>
            <person name="Hong K.W."/>
            <person name="Chan K.G."/>
        </authorList>
    </citation>
    <scope>NUCLEOTIDE SEQUENCE [LARGE SCALE GENOMIC DNA]</scope>
    <source>
        <strain evidence="3 4">M25</strain>
    </source>
</reference>
<dbReference type="KEGG" id="dni:HX89_04445"/>
<name>A0A075JJU3_9MICO</name>
<gene>
    <name evidence="3" type="ORF">HX89_04445</name>
</gene>
<evidence type="ECO:0008006" key="5">
    <source>
        <dbReference type="Google" id="ProtNLM"/>
    </source>
</evidence>
<dbReference type="GeneID" id="41840444"/>
<feature type="signal peptide" evidence="2">
    <location>
        <begin position="1"/>
        <end position="44"/>
    </location>
</feature>
<dbReference type="Proteomes" id="UP000027986">
    <property type="component" value="Chromosome"/>
</dbReference>
<organism evidence="3 4">
    <name type="scientific">Dermacoccus nishinomiyaensis</name>
    <dbReference type="NCBI Taxonomy" id="1274"/>
    <lineage>
        <taxon>Bacteria</taxon>
        <taxon>Bacillati</taxon>
        <taxon>Actinomycetota</taxon>
        <taxon>Actinomycetes</taxon>
        <taxon>Micrococcales</taxon>
        <taxon>Dermacoccaceae</taxon>
        <taxon>Dermacoccus</taxon>
    </lineage>
</organism>
<dbReference type="Gene3D" id="3.40.1000.10">
    <property type="entry name" value="Mog1/PsbP, alpha/beta/alpha sandwich"/>
    <property type="match status" value="1"/>
</dbReference>
<sequence>MVKQGPLDMTPRARRRSLRRAARGVAALVTATGLVALSACSSGADPKDVSATQTPFSASSSATTASSNPSAITSPSPGSVVSSDGAFNFVVPAGWNLTSQPKSVAYLSSSTLAHDVAPTIVVARSSVTPAPELEGTLRRASLQAKQSGASVAALPDRTVGGEKAVGFTATSTEKNVDLKRSYVMLAHDKVLYSVTLTGAKADAARDESALTALLGSWSWTKKGDAGSTASGTTPAAVPTTSVAPSSSGASSAPASSSAASKPAQSSGTARPPSATASSTAR</sequence>
<evidence type="ECO:0000256" key="1">
    <source>
        <dbReference type="SAM" id="MobiDB-lite"/>
    </source>
</evidence>
<proteinExistence type="predicted"/>
<feature type="region of interest" description="Disordered" evidence="1">
    <location>
        <begin position="221"/>
        <end position="281"/>
    </location>
</feature>
<feature type="compositionally biased region" description="Low complexity" evidence="1">
    <location>
        <begin position="225"/>
        <end position="281"/>
    </location>
</feature>